<evidence type="ECO:0000313" key="2">
    <source>
        <dbReference type="Proteomes" id="UP001445472"/>
    </source>
</evidence>
<protein>
    <submittedName>
        <fullName evidence="1">Serine-threonine protein kinase</fullName>
    </submittedName>
</protein>
<name>A0ABV1UQT3_9ACTN</name>
<dbReference type="Proteomes" id="UP001445472">
    <property type="component" value="Unassembled WGS sequence"/>
</dbReference>
<proteinExistence type="predicted"/>
<keyword evidence="1" id="KW-0418">Kinase</keyword>
<dbReference type="EMBL" id="JBEPBX010000004">
    <property type="protein sequence ID" value="MER6613168.1"/>
    <property type="molecule type" value="Genomic_DNA"/>
</dbReference>
<keyword evidence="2" id="KW-1185">Reference proteome</keyword>
<dbReference type="RefSeq" id="WP_351975376.1">
    <property type="nucleotide sequence ID" value="NZ_JBEPBX010000004.1"/>
</dbReference>
<keyword evidence="1" id="KW-0808">Transferase</keyword>
<accession>A0ABV1UQT3</accession>
<reference evidence="1 2" key="1">
    <citation type="submission" date="2024-06" db="EMBL/GenBank/DDBJ databases">
        <title>The Natural Products Discovery Center: Release of the First 8490 Sequenced Strains for Exploring Actinobacteria Biosynthetic Diversity.</title>
        <authorList>
            <person name="Kalkreuter E."/>
            <person name="Kautsar S.A."/>
            <person name="Yang D."/>
            <person name="Bader C.D."/>
            <person name="Teijaro C.N."/>
            <person name="Fluegel L."/>
            <person name="Davis C.M."/>
            <person name="Simpson J.R."/>
            <person name="Lauterbach L."/>
            <person name="Steele A.D."/>
            <person name="Gui C."/>
            <person name="Meng S."/>
            <person name="Li G."/>
            <person name="Viehrig K."/>
            <person name="Ye F."/>
            <person name="Su P."/>
            <person name="Kiefer A.F."/>
            <person name="Nichols A."/>
            <person name="Cepeda A.J."/>
            <person name="Yan W."/>
            <person name="Fan B."/>
            <person name="Jiang Y."/>
            <person name="Adhikari A."/>
            <person name="Zheng C.-J."/>
            <person name="Schuster L."/>
            <person name="Cowan T.M."/>
            <person name="Smanski M.J."/>
            <person name="Chevrette M.G."/>
            <person name="De Carvalho L.P.S."/>
            <person name="Shen B."/>
        </authorList>
    </citation>
    <scope>NUCLEOTIDE SEQUENCE [LARGE SCALE GENOMIC DNA]</scope>
    <source>
        <strain evidence="1 2">NPDC000837</strain>
    </source>
</reference>
<dbReference type="InterPro" id="IPR029058">
    <property type="entry name" value="AB_hydrolase_fold"/>
</dbReference>
<comment type="caution">
    <text evidence="1">The sequence shown here is derived from an EMBL/GenBank/DDBJ whole genome shotgun (WGS) entry which is preliminary data.</text>
</comment>
<organism evidence="1 2">
    <name type="scientific">Streptomyces xantholiticus</name>
    <dbReference type="NCBI Taxonomy" id="68285"/>
    <lineage>
        <taxon>Bacteria</taxon>
        <taxon>Bacillati</taxon>
        <taxon>Actinomycetota</taxon>
        <taxon>Actinomycetes</taxon>
        <taxon>Kitasatosporales</taxon>
        <taxon>Streptomycetaceae</taxon>
        <taxon>Streptomyces</taxon>
    </lineage>
</organism>
<evidence type="ECO:0000313" key="1">
    <source>
        <dbReference type="EMBL" id="MER6613168.1"/>
    </source>
</evidence>
<dbReference type="SUPFAM" id="SSF53474">
    <property type="entry name" value="alpha/beta-Hydrolases"/>
    <property type="match status" value="1"/>
</dbReference>
<dbReference type="GO" id="GO:0016301">
    <property type="term" value="F:kinase activity"/>
    <property type="evidence" value="ECO:0007669"/>
    <property type="project" value="UniProtKB-KW"/>
</dbReference>
<gene>
    <name evidence="1" type="ORF">ABT276_07265</name>
</gene>
<sequence>MAGTGMRPYREIRFDADGDPGGGPYDLLADLDVTDLLVFAHGWNNSPATARRLYSAFFAPFPKLLAGAPGTRVGYAGVLWPSMRFPDEPFPGAERAEDASARTGRGLDKTTRDLLSCLFPGHGATVDRLAWLLDEQPGSRAAFAEFGMLARQLTAVPPGGLEAAFAEDLPRDEQSPPAVLYEDTLTLCGRLAAALGPEAPDGGPGTAWRGARELLRQTTYYAMKRRAGTVGELGLGPLLGRLSRSAPHVRVHLVGHSHGARLVAFALRGLPEGARNVKSVTLLQAAFSHYAFATGLPHAPHRCGALGALQHRVEGPVVACHSRHDTALGVFYPLASSLAGDTAAADGTDQRWWAMGHDGIRAVADTPRLTLEEALRSGMPAAGCVNVDASAVVRHGWPPTGAHGDICHAELARVVLTAGRIGEAATGS</sequence>